<dbReference type="SUPFAM" id="SSF55729">
    <property type="entry name" value="Acyl-CoA N-acyltransferases (Nat)"/>
    <property type="match status" value="1"/>
</dbReference>
<dbReference type="PROSITE" id="PS51186">
    <property type="entry name" value="GNAT"/>
    <property type="match status" value="1"/>
</dbReference>
<evidence type="ECO:0000259" key="1">
    <source>
        <dbReference type="PROSITE" id="PS51186"/>
    </source>
</evidence>
<dbReference type="Gene3D" id="3.40.630.30">
    <property type="match status" value="1"/>
</dbReference>
<proteinExistence type="predicted"/>
<dbReference type="Pfam" id="PF13302">
    <property type="entry name" value="Acetyltransf_3"/>
    <property type="match status" value="1"/>
</dbReference>
<dbReference type="EMBL" id="JBDJNQ010000004">
    <property type="protein sequence ID" value="MEN5377631.1"/>
    <property type="molecule type" value="Genomic_DNA"/>
</dbReference>
<accession>A0ABV0BS76</accession>
<feature type="domain" description="N-acetyltransferase" evidence="1">
    <location>
        <begin position="5"/>
        <end position="164"/>
    </location>
</feature>
<dbReference type="PANTHER" id="PTHR43792">
    <property type="entry name" value="GNAT FAMILY, PUTATIVE (AFU_ORTHOLOGUE AFUA_3G00765)-RELATED-RELATED"/>
    <property type="match status" value="1"/>
</dbReference>
<dbReference type="InterPro" id="IPR051531">
    <property type="entry name" value="N-acetyltransferase"/>
</dbReference>
<gene>
    <name evidence="2" type="ORF">ABE541_10190</name>
</gene>
<reference evidence="2 3" key="1">
    <citation type="submission" date="2024-04" db="EMBL/GenBank/DDBJ databases">
        <title>WGS of bacteria from Torrens River.</title>
        <authorList>
            <person name="Wyrsch E.R."/>
            <person name="Drigo B."/>
        </authorList>
    </citation>
    <scope>NUCLEOTIDE SEQUENCE [LARGE SCALE GENOMIC DNA]</scope>
    <source>
        <strain evidence="2 3">TWI391</strain>
    </source>
</reference>
<dbReference type="Proteomes" id="UP001409291">
    <property type="component" value="Unassembled WGS sequence"/>
</dbReference>
<evidence type="ECO:0000313" key="2">
    <source>
        <dbReference type="EMBL" id="MEN5377631.1"/>
    </source>
</evidence>
<organism evidence="2 3">
    <name type="scientific">Sphingobacterium kitahiroshimense</name>
    <dbReference type="NCBI Taxonomy" id="470446"/>
    <lineage>
        <taxon>Bacteria</taxon>
        <taxon>Pseudomonadati</taxon>
        <taxon>Bacteroidota</taxon>
        <taxon>Sphingobacteriia</taxon>
        <taxon>Sphingobacteriales</taxon>
        <taxon>Sphingobacteriaceae</taxon>
        <taxon>Sphingobacterium</taxon>
    </lineage>
</organism>
<dbReference type="RefSeq" id="WP_315394146.1">
    <property type="nucleotide sequence ID" value="NZ_JBDJLH010000002.1"/>
</dbReference>
<dbReference type="PANTHER" id="PTHR43792:SF1">
    <property type="entry name" value="N-ACETYLTRANSFERASE DOMAIN-CONTAINING PROTEIN"/>
    <property type="match status" value="1"/>
</dbReference>
<sequence length="164" mass="19031">MTTQLTFKKYTEEDFSDYLNLVKEDDLMQYITGKGLSETDAKRRFAFILDLGKQHDSLGYYQVLDTATGQIIGDCKLVFYKRNIHIFEIGYLLRKEHWKKGLGAKICEYLLSQASTVNKENDVIAIIHPENIASRKLVEKFNFKSYFKGNEDGTTIEKLILKRT</sequence>
<comment type="caution">
    <text evidence="2">The sequence shown here is derived from an EMBL/GenBank/DDBJ whole genome shotgun (WGS) entry which is preliminary data.</text>
</comment>
<evidence type="ECO:0000313" key="3">
    <source>
        <dbReference type="Proteomes" id="UP001409291"/>
    </source>
</evidence>
<keyword evidence="3" id="KW-1185">Reference proteome</keyword>
<dbReference type="InterPro" id="IPR000182">
    <property type="entry name" value="GNAT_dom"/>
</dbReference>
<protein>
    <submittedName>
        <fullName evidence="2">GNAT family N-acetyltransferase</fullName>
    </submittedName>
</protein>
<name>A0ABV0BS76_9SPHI</name>
<dbReference type="InterPro" id="IPR016181">
    <property type="entry name" value="Acyl_CoA_acyltransferase"/>
</dbReference>